<dbReference type="SUPFAM" id="SSF48264">
    <property type="entry name" value="Cytochrome P450"/>
    <property type="match status" value="1"/>
</dbReference>
<dbReference type="AlphaFoldDB" id="A0AAD4QP11"/>
<dbReference type="GO" id="GO:0005506">
    <property type="term" value="F:iron ion binding"/>
    <property type="evidence" value="ECO:0007669"/>
    <property type="project" value="InterPro"/>
</dbReference>
<keyword evidence="4" id="KW-0479">Metal-binding</keyword>
<comment type="cofactor">
    <cofactor evidence="1">
        <name>heme</name>
        <dbReference type="ChEBI" id="CHEBI:30413"/>
    </cofactor>
</comment>
<dbReference type="PRINTS" id="PR00385">
    <property type="entry name" value="P450"/>
</dbReference>
<evidence type="ECO:0000256" key="2">
    <source>
        <dbReference type="ARBA" id="ARBA00005179"/>
    </source>
</evidence>
<reference evidence="9" key="1">
    <citation type="journal article" date="2022" name="New Phytol.">
        <title>Evolutionary transition to the ectomycorrhizal habit in the genomes of a hyperdiverse lineage of mushroom-forming fungi.</title>
        <authorList>
            <person name="Looney B."/>
            <person name="Miyauchi S."/>
            <person name="Morin E."/>
            <person name="Drula E."/>
            <person name="Courty P.E."/>
            <person name="Kohler A."/>
            <person name="Kuo A."/>
            <person name="LaButti K."/>
            <person name="Pangilinan J."/>
            <person name="Lipzen A."/>
            <person name="Riley R."/>
            <person name="Andreopoulos W."/>
            <person name="He G."/>
            <person name="Johnson J."/>
            <person name="Nolan M."/>
            <person name="Tritt A."/>
            <person name="Barry K.W."/>
            <person name="Grigoriev I.V."/>
            <person name="Nagy L.G."/>
            <person name="Hibbett D."/>
            <person name="Henrissat B."/>
            <person name="Matheny P.B."/>
            <person name="Labbe J."/>
            <person name="Martin F.M."/>
        </authorList>
    </citation>
    <scope>NUCLEOTIDE SEQUENCE</scope>
    <source>
        <strain evidence="9">BPL690</strain>
    </source>
</reference>
<dbReference type="CDD" id="cd11061">
    <property type="entry name" value="CYP67-like"/>
    <property type="match status" value="1"/>
</dbReference>
<evidence type="ECO:0000256" key="3">
    <source>
        <dbReference type="ARBA" id="ARBA00010617"/>
    </source>
</evidence>
<sequence>MEFPLTNSSNSDAALLYLSTSFATYLYFKRFEPYKFFTLFTLLLIPPAFLTISIASLFSSNIVAFISSLVIYNSLVLTYTAAYRLSPWHPLANYPGPILARLSKFYFVLICAKGKQHLYYSQLHEIYGDYVRVGPNELSIRDASVIHPVLGSGGLQKGPFWDHRPPSLIASRDAADHARKRKSWNHAFTSAALKEYEVIITRRLRQLVECIDNSIKESAKEKRGSLVNICAWFEYFATDFMGDMAFGGGFELMRDGSDIGGVWHILESGYRNATIVAHAPWILPYIAYLPSAGRNVMRLRKYGLTSVTKRLEMGPNRKDLFYYLSGEDGQAEKLPTNADLAGDGILAMIAGSDTTSITLTTLFYHLIHNPVMYERLRDEVEREFPSGEEPLDATKLGQMPWLNACINEAMRLHPAVPSGSQRSVLRGTGPKVLGKHVIPEQTQLFLHTHSIHRDARNFSMPNTFLPQRWIASEAEKNTASGITVHNTTAFFPFSYGPTRYDFQAVPGYDMKQWEDTLCDYFAIQKGPLMIKVTARN</sequence>
<keyword evidence="7 9" id="KW-0503">Monooxygenase</keyword>
<name>A0AAD4QP11_9AGAM</name>
<dbReference type="EMBL" id="WTXG01000013">
    <property type="protein sequence ID" value="KAI0301724.1"/>
    <property type="molecule type" value="Genomic_DNA"/>
</dbReference>
<evidence type="ECO:0000313" key="10">
    <source>
        <dbReference type="Proteomes" id="UP001203297"/>
    </source>
</evidence>
<evidence type="ECO:0000256" key="7">
    <source>
        <dbReference type="ARBA" id="ARBA00023033"/>
    </source>
</evidence>
<dbReference type="Proteomes" id="UP001203297">
    <property type="component" value="Unassembled WGS sequence"/>
</dbReference>
<feature type="transmembrane region" description="Helical" evidence="8">
    <location>
        <begin position="34"/>
        <end position="55"/>
    </location>
</feature>
<organism evidence="9 10">
    <name type="scientific">Multifurca ochricompacta</name>
    <dbReference type="NCBI Taxonomy" id="376703"/>
    <lineage>
        <taxon>Eukaryota</taxon>
        <taxon>Fungi</taxon>
        <taxon>Dikarya</taxon>
        <taxon>Basidiomycota</taxon>
        <taxon>Agaricomycotina</taxon>
        <taxon>Agaricomycetes</taxon>
        <taxon>Russulales</taxon>
        <taxon>Russulaceae</taxon>
        <taxon>Multifurca</taxon>
    </lineage>
</organism>
<dbReference type="GO" id="GO:0016705">
    <property type="term" value="F:oxidoreductase activity, acting on paired donors, with incorporation or reduction of molecular oxygen"/>
    <property type="evidence" value="ECO:0007669"/>
    <property type="project" value="InterPro"/>
</dbReference>
<evidence type="ECO:0000256" key="1">
    <source>
        <dbReference type="ARBA" id="ARBA00001971"/>
    </source>
</evidence>
<comment type="caution">
    <text evidence="9">The sequence shown here is derived from an EMBL/GenBank/DDBJ whole genome shotgun (WGS) entry which is preliminary data.</text>
</comment>
<dbReference type="InterPro" id="IPR050121">
    <property type="entry name" value="Cytochrome_P450_monoxygenase"/>
</dbReference>
<evidence type="ECO:0000256" key="4">
    <source>
        <dbReference type="ARBA" id="ARBA00022723"/>
    </source>
</evidence>
<dbReference type="InterPro" id="IPR001128">
    <property type="entry name" value="Cyt_P450"/>
</dbReference>
<keyword evidence="8" id="KW-0812">Transmembrane</keyword>
<feature type="transmembrane region" description="Helical" evidence="8">
    <location>
        <begin position="62"/>
        <end position="82"/>
    </location>
</feature>
<dbReference type="GO" id="GO:0004497">
    <property type="term" value="F:monooxygenase activity"/>
    <property type="evidence" value="ECO:0007669"/>
    <property type="project" value="UniProtKB-KW"/>
</dbReference>
<evidence type="ECO:0000256" key="8">
    <source>
        <dbReference type="SAM" id="Phobius"/>
    </source>
</evidence>
<protein>
    <submittedName>
        <fullName evidence="9">High nitrogen upregulated cytochrome P450 monooxygenase 2</fullName>
    </submittedName>
</protein>
<dbReference type="Pfam" id="PF00067">
    <property type="entry name" value="p450"/>
    <property type="match status" value="1"/>
</dbReference>
<dbReference type="PANTHER" id="PTHR24305">
    <property type="entry name" value="CYTOCHROME P450"/>
    <property type="match status" value="1"/>
</dbReference>
<keyword evidence="6" id="KW-0408">Iron</keyword>
<comment type="pathway">
    <text evidence="2">Secondary metabolite biosynthesis.</text>
</comment>
<keyword evidence="10" id="KW-1185">Reference proteome</keyword>
<evidence type="ECO:0000313" key="9">
    <source>
        <dbReference type="EMBL" id="KAI0301724.1"/>
    </source>
</evidence>
<dbReference type="GO" id="GO:0020037">
    <property type="term" value="F:heme binding"/>
    <property type="evidence" value="ECO:0007669"/>
    <property type="project" value="InterPro"/>
</dbReference>
<gene>
    <name evidence="9" type="ORF">B0F90DRAFT_1816924</name>
</gene>
<dbReference type="PANTHER" id="PTHR24305:SF187">
    <property type="entry name" value="P450, PUTATIVE (EUROFUNG)-RELATED"/>
    <property type="match status" value="1"/>
</dbReference>
<dbReference type="InterPro" id="IPR036396">
    <property type="entry name" value="Cyt_P450_sf"/>
</dbReference>
<keyword evidence="8" id="KW-0472">Membrane</keyword>
<keyword evidence="8" id="KW-1133">Transmembrane helix</keyword>
<evidence type="ECO:0000256" key="6">
    <source>
        <dbReference type="ARBA" id="ARBA00023004"/>
    </source>
</evidence>
<dbReference type="Gene3D" id="1.10.630.10">
    <property type="entry name" value="Cytochrome P450"/>
    <property type="match status" value="1"/>
</dbReference>
<proteinExistence type="inferred from homology"/>
<evidence type="ECO:0000256" key="5">
    <source>
        <dbReference type="ARBA" id="ARBA00023002"/>
    </source>
</evidence>
<accession>A0AAD4QP11</accession>
<comment type="similarity">
    <text evidence="3">Belongs to the cytochrome P450 family.</text>
</comment>
<keyword evidence="5" id="KW-0560">Oxidoreductase</keyword>